<gene>
    <name evidence="2" type="ORF">BD626DRAFT_536134</name>
</gene>
<dbReference type="Proteomes" id="UP000320762">
    <property type="component" value="Unassembled WGS sequence"/>
</dbReference>
<reference evidence="2 3" key="1">
    <citation type="journal article" date="2019" name="New Phytol.">
        <title>Comparative genomics reveals unique wood-decay strategies and fruiting body development in the Schizophyllaceae.</title>
        <authorList>
            <person name="Almasi E."/>
            <person name="Sahu N."/>
            <person name="Krizsan K."/>
            <person name="Balint B."/>
            <person name="Kovacs G.M."/>
            <person name="Kiss B."/>
            <person name="Cseklye J."/>
            <person name="Drula E."/>
            <person name="Henrissat B."/>
            <person name="Nagy I."/>
            <person name="Chovatia M."/>
            <person name="Adam C."/>
            <person name="LaButti K."/>
            <person name="Lipzen A."/>
            <person name="Riley R."/>
            <person name="Grigoriev I.V."/>
            <person name="Nagy L.G."/>
        </authorList>
    </citation>
    <scope>NUCLEOTIDE SEQUENCE [LARGE SCALE GENOMIC DNA]</scope>
    <source>
        <strain evidence="2 3">NL-1724</strain>
    </source>
</reference>
<dbReference type="OrthoDB" id="3250324at2759"/>
<name>A0A550CJH8_9AGAR</name>
<sequence length="170" mass="18956">MLGGPHPSRQVGQKPKMFGHSPKRLKSIIAASFATRLEVKHGARKKTTRYSSKTSTGVLRNHLLKLHTDAWIAACDKFDITIMADSAQPAVRKYRRQGQAPLQPTVEEGHRQAFSKEAFVDAICAWIAGDDQSINVIESLLLRNIFLLLREELKDNDIPGRAKFTAPGRV</sequence>
<protein>
    <submittedName>
        <fullName evidence="2">Uncharacterized protein</fullName>
    </submittedName>
</protein>
<comment type="caution">
    <text evidence="2">The sequence shown here is derived from an EMBL/GenBank/DDBJ whole genome shotgun (WGS) entry which is preliminary data.</text>
</comment>
<dbReference type="AlphaFoldDB" id="A0A550CJH8"/>
<organism evidence="2 3">
    <name type="scientific">Schizophyllum amplum</name>
    <dbReference type="NCBI Taxonomy" id="97359"/>
    <lineage>
        <taxon>Eukaryota</taxon>
        <taxon>Fungi</taxon>
        <taxon>Dikarya</taxon>
        <taxon>Basidiomycota</taxon>
        <taxon>Agaricomycotina</taxon>
        <taxon>Agaricomycetes</taxon>
        <taxon>Agaricomycetidae</taxon>
        <taxon>Agaricales</taxon>
        <taxon>Schizophyllaceae</taxon>
        <taxon>Schizophyllum</taxon>
    </lineage>
</organism>
<evidence type="ECO:0000313" key="2">
    <source>
        <dbReference type="EMBL" id="TRM64927.1"/>
    </source>
</evidence>
<evidence type="ECO:0000313" key="3">
    <source>
        <dbReference type="Proteomes" id="UP000320762"/>
    </source>
</evidence>
<keyword evidence="3" id="KW-1185">Reference proteome</keyword>
<accession>A0A550CJH8</accession>
<feature type="region of interest" description="Disordered" evidence="1">
    <location>
        <begin position="1"/>
        <end position="20"/>
    </location>
</feature>
<dbReference type="EMBL" id="VDMD01000006">
    <property type="protein sequence ID" value="TRM64927.1"/>
    <property type="molecule type" value="Genomic_DNA"/>
</dbReference>
<evidence type="ECO:0000256" key="1">
    <source>
        <dbReference type="SAM" id="MobiDB-lite"/>
    </source>
</evidence>
<proteinExistence type="predicted"/>